<keyword evidence="1" id="KW-0472">Membrane</keyword>
<organism evidence="2 3">
    <name type="scientific">Diatraea saccharalis</name>
    <name type="common">sugarcane borer</name>
    <dbReference type="NCBI Taxonomy" id="40085"/>
    <lineage>
        <taxon>Eukaryota</taxon>
        <taxon>Metazoa</taxon>
        <taxon>Ecdysozoa</taxon>
        <taxon>Arthropoda</taxon>
        <taxon>Hexapoda</taxon>
        <taxon>Insecta</taxon>
        <taxon>Pterygota</taxon>
        <taxon>Neoptera</taxon>
        <taxon>Endopterygota</taxon>
        <taxon>Lepidoptera</taxon>
        <taxon>Glossata</taxon>
        <taxon>Ditrysia</taxon>
        <taxon>Pyraloidea</taxon>
        <taxon>Crambidae</taxon>
        <taxon>Crambinae</taxon>
        <taxon>Diatraea</taxon>
    </lineage>
</organism>
<keyword evidence="3" id="KW-1185">Reference proteome</keyword>
<proteinExistence type="predicted"/>
<feature type="transmembrane region" description="Helical" evidence="1">
    <location>
        <begin position="22"/>
        <end position="43"/>
    </location>
</feature>
<gene>
    <name evidence="2" type="ORF">DIATSA_LOCUS12452</name>
</gene>
<keyword evidence="1" id="KW-1133">Transmembrane helix</keyword>
<dbReference type="AlphaFoldDB" id="A0A9N9RE88"/>
<evidence type="ECO:0000256" key="1">
    <source>
        <dbReference type="SAM" id="Phobius"/>
    </source>
</evidence>
<evidence type="ECO:0000313" key="2">
    <source>
        <dbReference type="EMBL" id="CAG9795153.1"/>
    </source>
</evidence>
<reference evidence="2" key="1">
    <citation type="submission" date="2021-12" db="EMBL/GenBank/DDBJ databases">
        <authorList>
            <person name="King R."/>
        </authorList>
    </citation>
    <scope>NUCLEOTIDE SEQUENCE</scope>
</reference>
<sequence length="74" mass="8721">MICMATVFQTIFVYHGLQIHDYSFATECFCYLILLGIIPIVYASHVFNKDKIIEITEDMNKDFLNIYQLDARHK</sequence>
<dbReference type="Proteomes" id="UP001153714">
    <property type="component" value="Chromosome 7"/>
</dbReference>
<protein>
    <submittedName>
        <fullName evidence="2">Uncharacterized protein</fullName>
    </submittedName>
</protein>
<evidence type="ECO:0000313" key="3">
    <source>
        <dbReference type="Proteomes" id="UP001153714"/>
    </source>
</evidence>
<reference evidence="2" key="2">
    <citation type="submission" date="2022-10" db="EMBL/GenBank/DDBJ databases">
        <authorList>
            <consortium name="ENA_rothamsted_submissions"/>
            <consortium name="culmorum"/>
            <person name="King R."/>
        </authorList>
    </citation>
    <scope>NUCLEOTIDE SEQUENCE</scope>
</reference>
<name>A0A9N9RE88_9NEOP</name>
<keyword evidence="1" id="KW-0812">Transmembrane</keyword>
<dbReference type="EMBL" id="OU893338">
    <property type="protein sequence ID" value="CAG9795153.1"/>
    <property type="molecule type" value="Genomic_DNA"/>
</dbReference>
<dbReference type="OrthoDB" id="8122682at2759"/>
<accession>A0A9N9RE88</accession>